<dbReference type="PROSITE" id="PS00086">
    <property type="entry name" value="CYTOCHROME_P450"/>
    <property type="match status" value="1"/>
</dbReference>
<dbReference type="VEuPathDB" id="FungiDB:EYZ11_007788"/>
<evidence type="ECO:0000256" key="6">
    <source>
        <dbReference type="ARBA" id="ARBA00023033"/>
    </source>
</evidence>
<comment type="caution">
    <text evidence="9">The sequence shown here is derived from an EMBL/GenBank/DDBJ whole genome shotgun (WGS) entry which is preliminary data.</text>
</comment>
<dbReference type="EMBL" id="QUQM01000007">
    <property type="protein sequence ID" value="KAA8645257.1"/>
    <property type="molecule type" value="Genomic_DNA"/>
</dbReference>
<dbReference type="InterPro" id="IPR001128">
    <property type="entry name" value="Cyt_P450"/>
</dbReference>
<dbReference type="GO" id="GO:0020037">
    <property type="term" value="F:heme binding"/>
    <property type="evidence" value="ECO:0007669"/>
    <property type="project" value="InterPro"/>
</dbReference>
<dbReference type="SUPFAM" id="SSF48264">
    <property type="entry name" value="Cytochrome P450"/>
    <property type="match status" value="1"/>
</dbReference>
<name>A0A4S3JCC0_9EURO</name>
<evidence type="ECO:0000256" key="7">
    <source>
        <dbReference type="RuleBase" id="RU000461"/>
    </source>
</evidence>
<dbReference type="EMBL" id="SOSA01000312">
    <property type="protein sequence ID" value="THC92740.1"/>
    <property type="molecule type" value="Genomic_DNA"/>
</dbReference>
<organism evidence="9 10">
    <name type="scientific">Aspergillus tanneri</name>
    <dbReference type="NCBI Taxonomy" id="1220188"/>
    <lineage>
        <taxon>Eukaryota</taxon>
        <taxon>Fungi</taxon>
        <taxon>Dikarya</taxon>
        <taxon>Ascomycota</taxon>
        <taxon>Pezizomycotina</taxon>
        <taxon>Eurotiomycetes</taxon>
        <taxon>Eurotiomycetidae</taxon>
        <taxon>Eurotiales</taxon>
        <taxon>Aspergillaceae</taxon>
        <taxon>Aspergillus</taxon>
        <taxon>Aspergillus subgen. Circumdati</taxon>
    </lineage>
</organism>
<dbReference type="GeneID" id="54329378"/>
<dbReference type="CDD" id="cd00302">
    <property type="entry name" value="cytochrome_P450"/>
    <property type="match status" value="1"/>
</dbReference>
<dbReference type="InterPro" id="IPR036396">
    <property type="entry name" value="Cyt_P450_sf"/>
</dbReference>
<dbReference type="PANTHER" id="PTHR24286:SF384">
    <property type="entry name" value="P450, PUTATIVE (EUROFUNG)-RELATED"/>
    <property type="match status" value="1"/>
</dbReference>
<evidence type="ECO:0000256" key="4">
    <source>
        <dbReference type="ARBA" id="ARBA00023002"/>
    </source>
</evidence>
<dbReference type="GO" id="GO:0016705">
    <property type="term" value="F:oxidoreductase activity, acting on paired donors, with incorporation or reduction of molecular oxygen"/>
    <property type="evidence" value="ECO:0007669"/>
    <property type="project" value="InterPro"/>
</dbReference>
<dbReference type="Pfam" id="PF00067">
    <property type="entry name" value="p450"/>
    <property type="match status" value="1"/>
</dbReference>
<dbReference type="Proteomes" id="UP000324241">
    <property type="component" value="Unassembled WGS sequence"/>
</dbReference>
<keyword evidence="3 7" id="KW-0479">Metal-binding</keyword>
<dbReference type="AlphaFoldDB" id="A0A4S3JCC0"/>
<dbReference type="RefSeq" id="XP_033424618.1">
    <property type="nucleotide sequence ID" value="XM_033571303.1"/>
</dbReference>
<evidence type="ECO:0000256" key="3">
    <source>
        <dbReference type="ARBA" id="ARBA00022723"/>
    </source>
</evidence>
<comment type="similarity">
    <text evidence="1 7">Belongs to the cytochrome P450 family.</text>
</comment>
<evidence type="ECO:0000256" key="5">
    <source>
        <dbReference type="ARBA" id="ARBA00023004"/>
    </source>
</evidence>
<evidence type="ECO:0000256" key="1">
    <source>
        <dbReference type="ARBA" id="ARBA00010617"/>
    </source>
</evidence>
<keyword evidence="6 7" id="KW-0503">Monooxygenase</keyword>
<accession>A0A4S3JCC0</accession>
<keyword evidence="2 7" id="KW-0349">Heme</keyword>
<dbReference type="Proteomes" id="UP000308092">
    <property type="component" value="Unassembled WGS sequence"/>
</dbReference>
<protein>
    <recommendedName>
        <fullName evidence="12">Cytochrome P450</fullName>
    </recommendedName>
</protein>
<keyword evidence="4 7" id="KW-0560">Oxidoreductase</keyword>
<dbReference type="GO" id="GO:0004497">
    <property type="term" value="F:monooxygenase activity"/>
    <property type="evidence" value="ECO:0007669"/>
    <property type="project" value="UniProtKB-KW"/>
</dbReference>
<evidence type="ECO:0000313" key="10">
    <source>
        <dbReference type="Proteomes" id="UP000308092"/>
    </source>
</evidence>
<dbReference type="PANTHER" id="PTHR24286">
    <property type="entry name" value="CYTOCHROME P450 26"/>
    <property type="match status" value="1"/>
</dbReference>
<dbReference type="STRING" id="1220188.A0A4S3JCC0"/>
<reference evidence="8 11" key="2">
    <citation type="submission" date="2019-08" db="EMBL/GenBank/DDBJ databases">
        <title>The genome sequence of a newly discovered highly antifungal drug resistant Aspergillus species, Aspergillus tanneri NIH 1004.</title>
        <authorList>
            <person name="Mounaud S."/>
            <person name="Singh I."/>
            <person name="Joardar V."/>
            <person name="Pakala S."/>
            <person name="Pakala S."/>
            <person name="Venepally P."/>
            <person name="Chung J.K."/>
            <person name="Losada L."/>
            <person name="Nierman W.C."/>
        </authorList>
    </citation>
    <scope>NUCLEOTIDE SEQUENCE [LARGE SCALE GENOMIC DNA]</scope>
    <source>
        <strain evidence="8 11">NIH1004</strain>
    </source>
</reference>
<dbReference type="GO" id="GO:0005506">
    <property type="term" value="F:iron ion binding"/>
    <property type="evidence" value="ECO:0007669"/>
    <property type="project" value="InterPro"/>
</dbReference>
<keyword evidence="10" id="KW-1185">Reference proteome</keyword>
<evidence type="ECO:0000313" key="8">
    <source>
        <dbReference type="EMBL" id="KAA8645257.1"/>
    </source>
</evidence>
<evidence type="ECO:0008006" key="12">
    <source>
        <dbReference type="Google" id="ProtNLM"/>
    </source>
</evidence>
<dbReference type="InterPro" id="IPR017972">
    <property type="entry name" value="Cyt_P450_CS"/>
</dbReference>
<dbReference type="Gene3D" id="1.10.630.10">
    <property type="entry name" value="Cytochrome P450"/>
    <property type="match status" value="1"/>
</dbReference>
<keyword evidence="5 7" id="KW-0408">Iron</keyword>
<evidence type="ECO:0000313" key="9">
    <source>
        <dbReference type="EMBL" id="THC92740.1"/>
    </source>
</evidence>
<proteinExistence type="inferred from homology"/>
<gene>
    <name evidence="8" type="ORF">ATNIH1004_006676</name>
    <name evidence="9" type="ORF">EYZ11_007788</name>
</gene>
<dbReference type="OrthoDB" id="1470350at2759"/>
<sequence>MEEAHVPQFCPGRGPTLLSTFSQSLSFHASPQSFLLAPDLTDPTHPRGTTPNFVRAKILNRDVAVISSYRHCQEILYATGEEESSSQPHRDNLVSDRIGGKINPGVFTVGPAYRELMVDFFPAPNLLLLDSPRHQPTRQRWDKHMALMAAHTPELIRDCVISRVTAWTDGSAIDLYEEMKDLSRNVLCSIFLGLRPSDKTYKDIVFQQENLLRGQFSLFPVSIRTPFWCSSRSKGIDARNKLQAMLKEEMASPRPGCPFAHRSSDINNEELAANALLFTSSIAVKALASLLTAFLLNLFLFPCQPSLAAQVRKQSPGQFPRTLLRSILLETERLSPPVIGVMRRVEQDIILKIDTSAARPQHQSQVIVPAGWDVWLYFVNACRDSSVYDQPCKFVPERFMSSLDPDPGFAFGAGGKECLGKDLARELAETVALVTLEKGLDLSGSIEAEGVRGWLGWDEDVSADMIARDLKQLPTQRPRQPIKIRIRRLWN</sequence>
<evidence type="ECO:0000313" key="11">
    <source>
        <dbReference type="Proteomes" id="UP000324241"/>
    </source>
</evidence>
<evidence type="ECO:0000256" key="2">
    <source>
        <dbReference type="ARBA" id="ARBA00022617"/>
    </source>
</evidence>
<dbReference type="GO" id="GO:0016125">
    <property type="term" value="P:sterol metabolic process"/>
    <property type="evidence" value="ECO:0007669"/>
    <property type="project" value="TreeGrafter"/>
</dbReference>
<reference evidence="9 10" key="1">
    <citation type="submission" date="2019-03" db="EMBL/GenBank/DDBJ databases">
        <title>The genome sequence of a newly discovered highly antifungal drug resistant Aspergillus species, Aspergillus tanneri NIH 1004.</title>
        <authorList>
            <person name="Mounaud S."/>
            <person name="Singh I."/>
            <person name="Joardar V."/>
            <person name="Pakala S."/>
            <person name="Pakala S."/>
            <person name="Venepally P."/>
            <person name="Hoover J."/>
            <person name="Nierman W."/>
            <person name="Chung J."/>
            <person name="Losada L."/>
        </authorList>
    </citation>
    <scope>NUCLEOTIDE SEQUENCE [LARGE SCALE GENOMIC DNA]</scope>
    <source>
        <strain evidence="9 10">NIH1004</strain>
    </source>
</reference>